<dbReference type="AlphaFoldDB" id="A0A371DRG3"/>
<name>A0A371DRG3_9APHY</name>
<dbReference type="Proteomes" id="UP000256964">
    <property type="component" value="Unassembled WGS sequence"/>
</dbReference>
<accession>A0A371DRG3</accession>
<reference evidence="2 3" key="1">
    <citation type="journal article" date="2018" name="Biotechnol. Biofuels">
        <title>Integrative visual omics of the white-rot fungus Polyporus brumalis exposes the biotechnological potential of its oxidative enzymes for delignifying raw plant biomass.</title>
        <authorList>
            <person name="Miyauchi S."/>
            <person name="Rancon A."/>
            <person name="Drula E."/>
            <person name="Hage H."/>
            <person name="Chaduli D."/>
            <person name="Favel A."/>
            <person name="Grisel S."/>
            <person name="Henrissat B."/>
            <person name="Herpoel-Gimbert I."/>
            <person name="Ruiz-Duenas F.J."/>
            <person name="Chevret D."/>
            <person name="Hainaut M."/>
            <person name="Lin J."/>
            <person name="Wang M."/>
            <person name="Pangilinan J."/>
            <person name="Lipzen A."/>
            <person name="Lesage-Meessen L."/>
            <person name="Navarro D."/>
            <person name="Riley R."/>
            <person name="Grigoriev I.V."/>
            <person name="Zhou S."/>
            <person name="Raouche S."/>
            <person name="Rosso M.N."/>
        </authorList>
    </citation>
    <scope>NUCLEOTIDE SEQUENCE [LARGE SCALE GENOMIC DNA]</scope>
    <source>
        <strain evidence="2 3">BRFM 1820</strain>
    </source>
</reference>
<sequence length="160" mass="17605">MSGLHCSHVTLTSSSDNGVVSMRRWLLAIRSFRMLSAHDHGLSSVAHSPRGEDSDLPPHRLTSATVSTALLRFAGSLRKHYGTCWGVQTLRIPGYTGTSWSSCLPRRSADRFNSCALVVGVPHNHRPRAGSPSSSAPLSRRISQPHCTKRMPRGKTWHTR</sequence>
<evidence type="ECO:0000256" key="1">
    <source>
        <dbReference type="SAM" id="MobiDB-lite"/>
    </source>
</evidence>
<protein>
    <submittedName>
        <fullName evidence="2">Uncharacterized protein</fullName>
    </submittedName>
</protein>
<keyword evidence="3" id="KW-1185">Reference proteome</keyword>
<evidence type="ECO:0000313" key="2">
    <source>
        <dbReference type="EMBL" id="RDX55111.1"/>
    </source>
</evidence>
<dbReference type="EMBL" id="KZ857383">
    <property type="protein sequence ID" value="RDX55111.1"/>
    <property type="molecule type" value="Genomic_DNA"/>
</dbReference>
<feature type="region of interest" description="Disordered" evidence="1">
    <location>
        <begin position="123"/>
        <end position="160"/>
    </location>
</feature>
<evidence type="ECO:0000313" key="3">
    <source>
        <dbReference type="Proteomes" id="UP000256964"/>
    </source>
</evidence>
<feature type="compositionally biased region" description="Low complexity" evidence="1">
    <location>
        <begin position="129"/>
        <end position="142"/>
    </location>
</feature>
<gene>
    <name evidence="2" type="ORF">OH76DRAFT_868019</name>
</gene>
<proteinExistence type="predicted"/>
<feature type="compositionally biased region" description="Basic residues" evidence="1">
    <location>
        <begin position="147"/>
        <end position="160"/>
    </location>
</feature>
<organism evidence="2 3">
    <name type="scientific">Lentinus brumalis</name>
    <dbReference type="NCBI Taxonomy" id="2498619"/>
    <lineage>
        <taxon>Eukaryota</taxon>
        <taxon>Fungi</taxon>
        <taxon>Dikarya</taxon>
        <taxon>Basidiomycota</taxon>
        <taxon>Agaricomycotina</taxon>
        <taxon>Agaricomycetes</taxon>
        <taxon>Polyporales</taxon>
        <taxon>Polyporaceae</taxon>
        <taxon>Lentinus</taxon>
    </lineage>
</organism>